<evidence type="ECO:0000256" key="13">
    <source>
        <dbReference type="RuleBase" id="RU003848"/>
    </source>
</evidence>
<comment type="similarity">
    <text evidence="1 12 13">Belongs to the ATPase B chain family.</text>
</comment>
<accession>A0A0G0TS82</accession>
<dbReference type="CDD" id="cd06503">
    <property type="entry name" value="ATP-synt_Fo_b"/>
    <property type="match status" value="1"/>
</dbReference>
<keyword evidence="3 12" id="KW-0138">CF(0)</keyword>
<evidence type="ECO:0000256" key="8">
    <source>
        <dbReference type="ARBA" id="ARBA00023136"/>
    </source>
</evidence>
<comment type="function">
    <text evidence="10 12">F(1)F(0) ATP synthase produces ATP from ADP in the presence of a proton or sodium gradient. F-type ATPases consist of two structural domains, F(1) containing the extramembraneous catalytic core and F(0) containing the membrane proton channel, linked together by a central stalk and a peripheral stalk. During catalysis, ATP synthesis in the catalytic domain of F(1) is coupled via a rotary mechanism of the central stalk subunits to proton translocation.</text>
</comment>
<evidence type="ECO:0000256" key="10">
    <source>
        <dbReference type="ARBA" id="ARBA00025198"/>
    </source>
</evidence>
<keyword evidence="9 12" id="KW-0066">ATP synthesis</keyword>
<organism evidence="14 15">
    <name type="scientific">Candidatus Nomurabacteria bacterium GW2011_GWA2_40_9</name>
    <dbReference type="NCBI Taxonomy" id="1618734"/>
    <lineage>
        <taxon>Bacteria</taxon>
        <taxon>Candidatus Nomuraibacteriota</taxon>
    </lineage>
</organism>
<dbReference type="GO" id="GO:0046961">
    <property type="term" value="F:proton-transporting ATPase activity, rotational mechanism"/>
    <property type="evidence" value="ECO:0007669"/>
    <property type="project" value="TreeGrafter"/>
</dbReference>
<evidence type="ECO:0000256" key="9">
    <source>
        <dbReference type="ARBA" id="ARBA00023310"/>
    </source>
</evidence>
<dbReference type="PANTHER" id="PTHR33445:SF2">
    <property type="entry name" value="ATP SYNTHASE SUBUNIT B', CHLOROPLASTIC"/>
    <property type="match status" value="1"/>
</dbReference>
<evidence type="ECO:0000256" key="5">
    <source>
        <dbReference type="ARBA" id="ARBA00022781"/>
    </source>
</evidence>
<dbReference type="InterPro" id="IPR002146">
    <property type="entry name" value="ATP_synth_b/b'su_bac/chlpt"/>
</dbReference>
<comment type="caution">
    <text evidence="14">The sequence shown here is derived from an EMBL/GenBank/DDBJ whole genome shotgun (WGS) entry which is preliminary data.</text>
</comment>
<evidence type="ECO:0000256" key="3">
    <source>
        <dbReference type="ARBA" id="ARBA00022547"/>
    </source>
</evidence>
<protein>
    <recommendedName>
        <fullName evidence="12">ATP synthase subunit b</fullName>
    </recommendedName>
    <alternativeName>
        <fullName evidence="12">ATP synthase F(0) sector subunit b</fullName>
    </alternativeName>
    <alternativeName>
        <fullName evidence="12">ATPase subunit I</fullName>
    </alternativeName>
    <alternativeName>
        <fullName evidence="12">F-type ATPase subunit b</fullName>
        <shortName evidence="12">F-ATPase subunit b</shortName>
    </alternativeName>
</protein>
<evidence type="ECO:0000256" key="1">
    <source>
        <dbReference type="ARBA" id="ARBA00005513"/>
    </source>
</evidence>
<reference evidence="14 15" key="1">
    <citation type="journal article" date="2015" name="Nature">
        <title>rRNA introns, odd ribosomes, and small enigmatic genomes across a large radiation of phyla.</title>
        <authorList>
            <person name="Brown C.T."/>
            <person name="Hug L.A."/>
            <person name="Thomas B.C."/>
            <person name="Sharon I."/>
            <person name="Castelle C.J."/>
            <person name="Singh A."/>
            <person name="Wilkins M.J."/>
            <person name="Williams K.H."/>
            <person name="Banfield J.F."/>
        </authorList>
    </citation>
    <scope>NUCLEOTIDE SEQUENCE [LARGE SCALE GENOMIC DNA]</scope>
</reference>
<dbReference type="Pfam" id="PF00430">
    <property type="entry name" value="ATP-synt_B"/>
    <property type="match status" value="1"/>
</dbReference>
<evidence type="ECO:0000256" key="11">
    <source>
        <dbReference type="ARBA" id="ARBA00037847"/>
    </source>
</evidence>
<keyword evidence="5 12" id="KW-0375">Hydrogen ion transport</keyword>
<dbReference type="PANTHER" id="PTHR33445">
    <property type="entry name" value="ATP SYNTHASE SUBUNIT B', CHLOROPLASTIC"/>
    <property type="match status" value="1"/>
</dbReference>
<dbReference type="EMBL" id="LBZW01000001">
    <property type="protein sequence ID" value="KKR79869.1"/>
    <property type="molecule type" value="Genomic_DNA"/>
</dbReference>
<dbReference type="Proteomes" id="UP000034749">
    <property type="component" value="Unassembled WGS sequence"/>
</dbReference>
<name>A0A0G0TS82_9BACT</name>
<evidence type="ECO:0000313" key="15">
    <source>
        <dbReference type="Proteomes" id="UP000034749"/>
    </source>
</evidence>
<sequence>MDEFIATFHIDWKLMLAQVINFGLVFLALYMLAAKPLKKLVDERSNEISKGLDDAKKSRELLLLATEEYKQNSIKLRKLSVDTQVELKKDLEKLRQENIEKMRLNTEEWKKNRIKQMEIDKRELIESAKKDVMSLATFVAEKIMNDKNK</sequence>
<comment type="subunit">
    <text evidence="12">F-type ATPases have 2 components, F(1) - the catalytic core - and F(0) - the membrane proton channel. F(1) has five subunits: alpha(3), beta(3), gamma(1), delta(1), epsilon(1). F(0) has three main subunits: a(1), b(2) and c(10-14). The alpha and beta chains form an alternating ring which encloses part of the gamma chain. F(1) is attached to F(0) by a central stalk formed by the gamma and epsilon chains, while a peripheral stalk is formed by the delta and b chains.</text>
</comment>
<proteinExistence type="inferred from homology"/>
<keyword evidence="4 12" id="KW-0812">Transmembrane</keyword>
<evidence type="ECO:0000256" key="12">
    <source>
        <dbReference type="HAMAP-Rule" id="MF_01398"/>
    </source>
</evidence>
<dbReference type="HAMAP" id="MF_01398">
    <property type="entry name" value="ATP_synth_b_bprime"/>
    <property type="match status" value="1"/>
</dbReference>
<dbReference type="InterPro" id="IPR050059">
    <property type="entry name" value="ATP_synthase_B_chain"/>
</dbReference>
<keyword evidence="12" id="KW-1003">Cell membrane</keyword>
<evidence type="ECO:0000256" key="6">
    <source>
        <dbReference type="ARBA" id="ARBA00022989"/>
    </source>
</evidence>
<comment type="function">
    <text evidence="12">Component of the F(0) channel, it forms part of the peripheral stalk, linking F(1) to F(0).</text>
</comment>
<evidence type="ECO:0000256" key="2">
    <source>
        <dbReference type="ARBA" id="ARBA00022448"/>
    </source>
</evidence>
<keyword evidence="8 12" id="KW-0472">Membrane</keyword>
<comment type="subcellular location">
    <subcellularLocation>
        <location evidence="12">Cell membrane</location>
        <topology evidence="12">Single-pass membrane protein</topology>
    </subcellularLocation>
    <subcellularLocation>
        <location evidence="11">Endomembrane system</location>
        <topology evidence="11">Single-pass membrane protein</topology>
    </subcellularLocation>
</comment>
<evidence type="ECO:0000256" key="4">
    <source>
        <dbReference type="ARBA" id="ARBA00022692"/>
    </source>
</evidence>
<keyword evidence="7 12" id="KW-0406">Ion transport</keyword>
<keyword evidence="2 12" id="KW-0813">Transport</keyword>
<feature type="transmembrane region" description="Helical" evidence="12">
    <location>
        <begin position="12"/>
        <end position="34"/>
    </location>
</feature>
<evidence type="ECO:0000256" key="7">
    <source>
        <dbReference type="ARBA" id="ARBA00023065"/>
    </source>
</evidence>
<dbReference type="GO" id="GO:0012505">
    <property type="term" value="C:endomembrane system"/>
    <property type="evidence" value="ECO:0007669"/>
    <property type="project" value="UniProtKB-SubCell"/>
</dbReference>
<dbReference type="GO" id="GO:0045259">
    <property type="term" value="C:proton-transporting ATP synthase complex"/>
    <property type="evidence" value="ECO:0007669"/>
    <property type="project" value="UniProtKB-KW"/>
</dbReference>
<dbReference type="AlphaFoldDB" id="A0A0G0TS82"/>
<dbReference type="GO" id="GO:0046933">
    <property type="term" value="F:proton-transporting ATP synthase activity, rotational mechanism"/>
    <property type="evidence" value="ECO:0007669"/>
    <property type="project" value="UniProtKB-UniRule"/>
</dbReference>
<evidence type="ECO:0000313" key="14">
    <source>
        <dbReference type="EMBL" id="KKR79869.1"/>
    </source>
</evidence>
<dbReference type="GO" id="GO:0005886">
    <property type="term" value="C:plasma membrane"/>
    <property type="evidence" value="ECO:0007669"/>
    <property type="project" value="UniProtKB-SubCell"/>
</dbReference>
<keyword evidence="6 12" id="KW-1133">Transmembrane helix</keyword>
<gene>
    <name evidence="12" type="primary">atpF</name>
    <name evidence="14" type="ORF">UU24_C0001G0028</name>
</gene>